<dbReference type="eggNOG" id="COG1011">
    <property type="taxonomic scope" value="Bacteria"/>
</dbReference>
<dbReference type="RefSeq" id="WP_004580084.1">
    <property type="nucleotide sequence ID" value="NZ_AP028878.1"/>
</dbReference>
<comment type="caution">
    <text evidence="2">The sequence shown here is derived from an EMBL/GenBank/DDBJ whole genome shotgun (WGS) entry which is preliminary data.</text>
</comment>
<dbReference type="STRING" id="626887.J057_10596"/>
<dbReference type="InterPro" id="IPR023214">
    <property type="entry name" value="HAD_sf"/>
</dbReference>
<gene>
    <name evidence="2" type="ORF">J057_10596</name>
</gene>
<evidence type="ECO:0000313" key="3">
    <source>
        <dbReference type="Proteomes" id="UP000013165"/>
    </source>
</evidence>
<dbReference type="GO" id="GO:0005829">
    <property type="term" value="C:cytosol"/>
    <property type="evidence" value="ECO:0007669"/>
    <property type="project" value="TreeGrafter"/>
</dbReference>
<dbReference type="GO" id="GO:0006281">
    <property type="term" value="P:DNA repair"/>
    <property type="evidence" value="ECO:0007669"/>
    <property type="project" value="TreeGrafter"/>
</dbReference>
<dbReference type="PANTHER" id="PTHR43434:SF3">
    <property type="entry name" value="GMP_IMP NUCLEOTIDASE YRFG"/>
    <property type="match status" value="1"/>
</dbReference>
<dbReference type="GO" id="GO:0046872">
    <property type="term" value="F:metal ion binding"/>
    <property type="evidence" value="ECO:0007669"/>
    <property type="project" value="UniProtKB-KW"/>
</dbReference>
<keyword evidence="3" id="KW-1185">Reference proteome</keyword>
<dbReference type="PANTHER" id="PTHR43434">
    <property type="entry name" value="PHOSPHOGLYCOLATE PHOSPHATASE"/>
    <property type="match status" value="1"/>
</dbReference>
<protein>
    <submittedName>
        <fullName evidence="2">HAD family hydrolase</fullName>
    </submittedName>
</protein>
<dbReference type="PATRIC" id="fig|626887.3.peg.2122"/>
<dbReference type="InterPro" id="IPR036412">
    <property type="entry name" value="HAD-like_sf"/>
</dbReference>
<evidence type="ECO:0000256" key="1">
    <source>
        <dbReference type="ARBA" id="ARBA00022723"/>
    </source>
</evidence>
<dbReference type="HOGENOM" id="CLU_123872_0_0_6"/>
<sequence>MSVNAAAPGPEVYLFDWGDTLMVDYPDAPGKMCDWPRVEAVSGAVETLRCLSRHARIYVATGAQDSTESDIWKALVRVVLDPWIAGVFCQANLGVAKGDPRFLQLILQKLSVAPNQTVMVGDNLSRDVMPALASGITPIWLRTGSSDASIESPLNNARGDKLPAGIRVIRNLSELL</sequence>
<keyword evidence="1" id="KW-0479">Metal-binding</keyword>
<dbReference type="Gene3D" id="3.40.50.1000">
    <property type="entry name" value="HAD superfamily/HAD-like"/>
    <property type="match status" value="1"/>
</dbReference>
<keyword evidence="2" id="KW-0378">Hydrolase</keyword>
<dbReference type="EMBL" id="APLQ01000011">
    <property type="protein sequence ID" value="ENO15794.1"/>
    <property type="molecule type" value="Genomic_DNA"/>
</dbReference>
<organism evidence="2 3">
    <name type="scientific">Marinobacter nanhaiticus D15-8W</name>
    <dbReference type="NCBI Taxonomy" id="626887"/>
    <lineage>
        <taxon>Bacteria</taxon>
        <taxon>Pseudomonadati</taxon>
        <taxon>Pseudomonadota</taxon>
        <taxon>Gammaproteobacteria</taxon>
        <taxon>Pseudomonadales</taxon>
        <taxon>Marinobacteraceae</taxon>
        <taxon>Marinobacter</taxon>
    </lineage>
</organism>
<reference evidence="2 3" key="1">
    <citation type="journal article" date="2013" name="Genome Announc.">
        <title>Genome Sequence of the Polycyclic Aromatic Hydrocarbon-Degrading Bacterium Strain Marinobacter nanhaiticus D15-8WT.</title>
        <authorList>
            <person name="Cui Z."/>
            <person name="Gao W."/>
            <person name="Li Q."/>
            <person name="Xu G."/>
            <person name="Zheng L."/>
        </authorList>
    </citation>
    <scope>NUCLEOTIDE SEQUENCE [LARGE SCALE GENOMIC DNA]</scope>
    <source>
        <strain evidence="2 3">D15-8W</strain>
    </source>
</reference>
<accession>N6W6D9</accession>
<dbReference type="OrthoDB" id="6196267at2"/>
<evidence type="ECO:0000313" key="2">
    <source>
        <dbReference type="EMBL" id="ENO15794.1"/>
    </source>
</evidence>
<dbReference type="Proteomes" id="UP000013165">
    <property type="component" value="Unassembled WGS sequence"/>
</dbReference>
<dbReference type="SUPFAM" id="SSF56784">
    <property type="entry name" value="HAD-like"/>
    <property type="match status" value="1"/>
</dbReference>
<dbReference type="Pfam" id="PF13242">
    <property type="entry name" value="Hydrolase_like"/>
    <property type="match status" value="1"/>
</dbReference>
<proteinExistence type="predicted"/>
<dbReference type="AlphaFoldDB" id="N6W6D9"/>
<dbReference type="InterPro" id="IPR050155">
    <property type="entry name" value="HAD-like_hydrolase_sf"/>
</dbReference>
<dbReference type="GO" id="GO:0008967">
    <property type="term" value="F:phosphoglycolate phosphatase activity"/>
    <property type="evidence" value="ECO:0007669"/>
    <property type="project" value="TreeGrafter"/>
</dbReference>
<name>N6W6D9_9GAMM</name>